<accession>A0A2T5V8Y8</accession>
<dbReference type="PANTHER" id="PTHR43309">
    <property type="entry name" value="5-OXOPROLINASE SUBUNIT C"/>
    <property type="match status" value="1"/>
</dbReference>
<organism evidence="5 6">
    <name type="scientific">Breoghania corrubedonensis</name>
    <dbReference type="NCBI Taxonomy" id="665038"/>
    <lineage>
        <taxon>Bacteria</taxon>
        <taxon>Pseudomonadati</taxon>
        <taxon>Pseudomonadota</taxon>
        <taxon>Alphaproteobacteria</taxon>
        <taxon>Hyphomicrobiales</taxon>
        <taxon>Stappiaceae</taxon>
        <taxon>Breoghania</taxon>
    </lineage>
</organism>
<evidence type="ECO:0000259" key="4">
    <source>
        <dbReference type="SMART" id="SM00797"/>
    </source>
</evidence>
<dbReference type="SMART" id="SM00797">
    <property type="entry name" value="AHS2"/>
    <property type="match status" value="1"/>
</dbReference>
<dbReference type="Gene3D" id="2.40.100.10">
    <property type="entry name" value="Cyclophilin-like"/>
    <property type="match status" value="1"/>
</dbReference>
<feature type="domain" description="Carboxyltransferase" evidence="4">
    <location>
        <begin position="23"/>
        <end position="308"/>
    </location>
</feature>
<dbReference type="InterPro" id="IPR052708">
    <property type="entry name" value="PxpC"/>
</dbReference>
<sequence length="330" mass="35662">MIEIVNPGPLASIQDLGRTGLRSIGVGSSGAMDARALRIANRMIGNDDAAAGIEFTYGDFEILFTESVDIAISGAAVEMFIDDGAIPRWWAQTVHAGQRLKAGFSESGMRIYLAVGGGIDVPVVMGARATDLKGGFGGLDGRMLRPGDRLHARRPRLGTEIEGTGLGRAHYLHLFAKGAQERVLRFVPAAEWDDYDDANQRLFMETDWTVSFDSNRNGSRLEGPELVPMHRRELLSHGILPGTIQLPPSGQPVVQLQEANTCGGYPKLGAVIAADLHRIAQVPLGETVRFQAVTLDEARAADAVEEHRIRAVARRGIPPAPGAFMRRPNE</sequence>
<dbReference type="Pfam" id="PF02626">
    <property type="entry name" value="CT_A_B"/>
    <property type="match status" value="1"/>
</dbReference>
<evidence type="ECO:0000313" key="6">
    <source>
        <dbReference type="Proteomes" id="UP000244081"/>
    </source>
</evidence>
<reference evidence="5 6" key="1">
    <citation type="submission" date="2018-04" db="EMBL/GenBank/DDBJ databases">
        <title>Genomic Encyclopedia of Archaeal and Bacterial Type Strains, Phase II (KMG-II): from individual species to whole genera.</title>
        <authorList>
            <person name="Goeker M."/>
        </authorList>
    </citation>
    <scope>NUCLEOTIDE SEQUENCE [LARGE SCALE GENOMIC DNA]</scope>
    <source>
        <strain evidence="5 6">DSM 23382</strain>
    </source>
</reference>
<evidence type="ECO:0000256" key="2">
    <source>
        <dbReference type="ARBA" id="ARBA00022801"/>
    </source>
</evidence>
<dbReference type="SUPFAM" id="SSF50891">
    <property type="entry name" value="Cyclophilin-like"/>
    <property type="match status" value="1"/>
</dbReference>
<evidence type="ECO:0000256" key="3">
    <source>
        <dbReference type="ARBA" id="ARBA00022840"/>
    </source>
</evidence>
<keyword evidence="6" id="KW-1185">Reference proteome</keyword>
<evidence type="ECO:0000313" key="5">
    <source>
        <dbReference type="EMBL" id="PTW60217.1"/>
    </source>
</evidence>
<dbReference type="EMBL" id="QAYG01000005">
    <property type="protein sequence ID" value="PTW60217.1"/>
    <property type="molecule type" value="Genomic_DNA"/>
</dbReference>
<evidence type="ECO:0000256" key="1">
    <source>
        <dbReference type="ARBA" id="ARBA00022741"/>
    </source>
</evidence>
<dbReference type="PANTHER" id="PTHR43309:SF3">
    <property type="entry name" value="5-OXOPROLINASE SUBUNIT C"/>
    <property type="match status" value="1"/>
</dbReference>
<keyword evidence="3" id="KW-0067">ATP-binding</keyword>
<name>A0A2T5V8Y8_9HYPH</name>
<gene>
    <name evidence="5" type="ORF">C8N35_105221</name>
</gene>
<dbReference type="AlphaFoldDB" id="A0A2T5V8Y8"/>
<keyword evidence="1" id="KW-0547">Nucleotide-binding</keyword>
<keyword evidence="2" id="KW-0378">Hydrolase</keyword>
<dbReference type="GO" id="GO:0016787">
    <property type="term" value="F:hydrolase activity"/>
    <property type="evidence" value="ECO:0007669"/>
    <property type="project" value="UniProtKB-KW"/>
</dbReference>
<dbReference type="NCBIfam" id="TIGR00724">
    <property type="entry name" value="urea_amlyse_rel"/>
    <property type="match status" value="1"/>
</dbReference>
<dbReference type="InterPro" id="IPR003778">
    <property type="entry name" value="CT_A_B"/>
</dbReference>
<dbReference type="GO" id="GO:0005524">
    <property type="term" value="F:ATP binding"/>
    <property type="evidence" value="ECO:0007669"/>
    <property type="project" value="UniProtKB-KW"/>
</dbReference>
<comment type="caution">
    <text evidence="5">The sequence shown here is derived from an EMBL/GenBank/DDBJ whole genome shotgun (WGS) entry which is preliminary data.</text>
</comment>
<proteinExistence type="predicted"/>
<dbReference type="RefSeq" id="WP_170122116.1">
    <property type="nucleotide sequence ID" value="NZ_QAYG01000005.1"/>
</dbReference>
<protein>
    <submittedName>
        <fullName evidence="5">Biotin-dependent carboxylase-like uncharacterized protein</fullName>
    </submittedName>
</protein>
<dbReference type="InterPro" id="IPR029000">
    <property type="entry name" value="Cyclophilin-like_dom_sf"/>
</dbReference>
<dbReference type="Proteomes" id="UP000244081">
    <property type="component" value="Unassembled WGS sequence"/>
</dbReference>